<reference evidence="1" key="1">
    <citation type="submission" date="2019-03" db="EMBL/GenBank/DDBJ databases">
        <authorList>
            <person name="Danneels B."/>
        </authorList>
    </citation>
    <scope>NUCLEOTIDE SEQUENCE</scope>
</reference>
<proteinExistence type="predicted"/>
<evidence type="ECO:0000313" key="1">
    <source>
        <dbReference type="EMBL" id="VFR16082.1"/>
    </source>
</evidence>
<accession>A0A484NRC6</accession>
<dbReference type="EMBL" id="CAADHY010000001">
    <property type="protein sequence ID" value="VFR16082.1"/>
    <property type="molecule type" value="Genomic_DNA"/>
</dbReference>
<gene>
    <name evidence="1" type="ORF">AMP9_3074</name>
</gene>
<dbReference type="AlphaFoldDB" id="A0A484NRC6"/>
<organism evidence="1">
    <name type="scientific">plant metagenome</name>
    <dbReference type="NCBI Taxonomy" id="1297885"/>
    <lineage>
        <taxon>unclassified sequences</taxon>
        <taxon>metagenomes</taxon>
        <taxon>organismal metagenomes</taxon>
    </lineage>
</organism>
<sequence>MLLARKCRAGGQRPQARAPWLAAMMPAMIHHGAPRWCTAHRDVYPHD</sequence>
<protein>
    <submittedName>
        <fullName evidence="1">Uncharacterized protein</fullName>
    </submittedName>
</protein>
<name>A0A484NRC6_9ZZZZ</name>